<feature type="domain" description="FAD/NAD(P)-binding" evidence="5">
    <location>
        <begin position="4"/>
        <end position="293"/>
    </location>
</feature>
<dbReference type="InterPro" id="IPR036188">
    <property type="entry name" value="FAD/NAD-bd_sf"/>
</dbReference>
<comment type="caution">
    <text evidence="6">The sequence shown here is derived from an EMBL/GenBank/DDBJ whole genome shotgun (WGS) entry which is preliminary data.</text>
</comment>
<evidence type="ECO:0000256" key="1">
    <source>
        <dbReference type="ARBA" id="ARBA00006442"/>
    </source>
</evidence>
<comment type="similarity">
    <text evidence="1">Belongs to the FAD-dependent oxidoreductase family.</text>
</comment>
<keyword evidence="2" id="KW-0285">Flavoprotein</keyword>
<sequence>MAPTIVVLGGSFAGLQVAHRLLKHTRNTHKDIKVILVSRDSHFFWNLAAVRAVVPGVLKEEQYNLPIEPGFSKYPAENFEFIEGSAEAADLDARTVRVVTATGERSLSYDHLVLGTGSRYMDANSPWKANGSNEEVMASVRATQEKIRAAQHIVIAGAGATGVETAGEIRYEFKDKTVVLLSGNDQILGGDAIAGNAESELLKLGVQVRLNARVKGSQELPDEGAEGGKTEVVLENGEKILTDLYLPTMGVLPNTDYLPAKVLRDDKYVLADEFGRVQNAENVWAAGDILSQPKAGFMIADKQAAGVAKNIDLVLNGKKTTPVKLIPVDVFVCAVGRGRGAGRMGGIKVFSFMVYMIKVKTLGMQMMPGIVDGSSF</sequence>
<dbReference type="PRINTS" id="PR00368">
    <property type="entry name" value="FADPNR"/>
</dbReference>
<keyword evidence="3" id="KW-0274">FAD</keyword>
<keyword evidence="7" id="KW-1185">Reference proteome</keyword>
<dbReference type="PANTHER" id="PTHR43735">
    <property type="entry name" value="APOPTOSIS-INDUCING FACTOR 1"/>
    <property type="match status" value="1"/>
</dbReference>
<evidence type="ECO:0000313" key="6">
    <source>
        <dbReference type="EMBL" id="KAK7956729.1"/>
    </source>
</evidence>
<gene>
    <name evidence="6" type="ORF">PG986_005951</name>
</gene>
<dbReference type="Pfam" id="PF07992">
    <property type="entry name" value="Pyr_redox_2"/>
    <property type="match status" value="1"/>
</dbReference>
<protein>
    <recommendedName>
        <fullName evidence="5">FAD/NAD(P)-binding domain-containing protein</fullName>
    </recommendedName>
</protein>
<dbReference type="Gene3D" id="3.50.50.100">
    <property type="match status" value="1"/>
</dbReference>
<keyword evidence="4" id="KW-0560">Oxidoreductase</keyword>
<dbReference type="GeneID" id="92075235"/>
<evidence type="ECO:0000313" key="7">
    <source>
        <dbReference type="Proteomes" id="UP001391051"/>
    </source>
</evidence>
<evidence type="ECO:0000256" key="4">
    <source>
        <dbReference type="ARBA" id="ARBA00023002"/>
    </source>
</evidence>
<reference evidence="6 7" key="1">
    <citation type="submission" date="2023-01" db="EMBL/GenBank/DDBJ databases">
        <title>Analysis of 21 Apiospora genomes using comparative genomics revels a genus with tremendous synthesis potential of carbohydrate active enzymes and secondary metabolites.</title>
        <authorList>
            <person name="Sorensen T."/>
        </authorList>
    </citation>
    <scope>NUCLEOTIDE SEQUENCE [LARGE SCALE GENOMIC DNA]</scope>
    <source>
        <strain evidence="6 7">CBS 24483</strain>
    </source>
</reference>
<dbReference type="InterPro" id="IPR023753">
    <property type="entry name" value="FAD/NAD-binding_dom"/>
</dbReference>
<organism evidence="6 7">
    <name type="scientific">Apiospora aurea</name>
    <dbReference type="NCBI Taxonomy" id="335848"/>
    <lineage>
        <taxon>Eukaryota</taxon>
        <taxon>Fungi</taxon>
        <taxon>Dikarya</taxon>
        <taxon>Ascomycota</taxon>
        <taxon>Pezizomycotina</taxon>
        <taxon>Sordariomycetes</taxon>
        <taxon>Xylariomycetidae</taxon>
        <taxon>Amphisphaeriales</taxon>
        <taxon>Apiosporaceae</taxon>
        <taxon>Apiospora</taxon>
    </lineage>
</organism>
<dbReference type="EMBL" id="JAQQWE010000004">
    <property type="protein sequence ID" value="KAK7956729.1"/>
    <property type="molecule type" value="Genomic_DNA"/>
</dbReference>
<dbReference type="Proteomes" id="UP001391051">
    <property type="component" value="Unassembled WGS sequence"/>
</dbReference>
<evidence type="ECO:0000256" key="2">
    <source>
        <dbReference type="ARBA" id="ARBA00022630"/>
    </source>
</evidence>
<evidence type="ECO:0000256" key="3">
    <source>
        <dbReference type="ARBA" id="ARBA00022827"/>
    </source>
</evidence>
<accession>A0ABR1QJF2</accession>
<name>A0ABR1QJF2_9PEZI</name>
<dbReference type="SUPFAM" id="SSF51905">
    <property type="entry name" value="FAD/NAD(P)-binding domain"/>
    <property type="match status" value="1"/>
</dbReference>
<dbReference type="RefSeq" id="XP_066702035.1">
    <property type="nucleotide sequence ID" value="XM_066842173.1"/>
</dbReference>
<dbReference type="PANTHER" id="PTHR43735:SF3">
    <property type="entry name" value="FERROPTOSIS SUPPRESSOR PROTEIN 1"/>
    <property type="match status" value="1"/>
</dbReference>
<evidence type="ECO:0000259" key="5">
    <source>
        <dbReference type="Pfam" id="PF07992"/>
    </source>
</evidence>
<proteinExistence type="inferred from homology"/>
<dbReference type="PRINTS" id="PR00411">
    <property type="entry name" value="PNDRDTASEI"/>
</dbReference>